<dbReference type="AlphaFoldDB" id="A0A4U5TYT9"/>
<reference evidence="2 3" key="1">
    <citation type="submission" date="2019-01" db="EMBL/GenBank/DDBJ databases">
        <title>Genome Assembly of Collichthys lucidus.</title>
        <authorList>
            <person name="Cai M."/>
            <person name="Xiao S."/>
        </authorList>
    </citation>
    <scope>NUCLEOTIDE SEQUENCE [LARGE SCALE GENOMIC DNA]</scope>
    <source>
        <strain evidence="2">JT15FE1705JMU</strain>
        <tissue evidence="2">Muscle</tissue>
    </source>
</reference>
<evidence type="ECO:0000313" key="2">
    <source>
        <dbReference type="EMBL" id="TKS66649.1"/>
    </source>
</evidence>
<evidence type="ECO:0000256" key="1">
    <source>
        <dbReference type="SAM" id="MobiDB-lite"/>
    </source>
</evidence>
<feature type="region of interest" description="Disordered" evidence="1">
    <location>
        <begin position="1"/>
        <end position="52"/>
    </location>
</feature>
<name>A0A4U5TYT9_COLLU</name>
<organism evidence="2 3">
    <name type="scientific">Collichthys lucidus</name>
    <name type="common">Big head croaker</name>
    <name type="synonym">Sciaena lucida</name>
    <dbReference type="NCBI Taxonomy" id="240159"/>
    <lineage>
        <taxon>Eukaryota</taxon>
        <taxon>Metazoa</taxon>
        <taxon>Chordata</taxon>
        <taxon>Craniata</taxon>
        <taxon>Vertebrata</taxon>
        <taxon>Euteleostomi</taxon>
        <taxon>Actinopterygii</taxon>
        <taxon>Neopterygii</taxon>
        <taxon>Teleostei</taxon>
        <taxon>Neoteleostei</taxon>
        <taxon>Acanthomorphata</taxon>
        <taxon>Eupercaria</taxon>
        <taxon>Sciaenidae</taxon>
        <taxon>Collichthys</taxon>
    </lineage>
</organism>
<protein>
    <submittedName>
        <fullName evidence="2">Uncharacterized protein</fullName>
    </submittedName>
</protein>
<proteinExistence type="predicted"/>
<dbReference type="EMBL" id="CM014078">
    <property type="protein sequence ID" value="TKS66649.1"/>
    <property type="molecule type" value="Genomic_DNA"/>
</dbReference>
<accession>A0A4U5TYT9</accession>
<keyword evidence="3" id="KW-1185">Reference proteome</keyword>
<gene>
    <name evidence="2" type="ORF">D9C73_000706</name>
</gene>
<evidence type="ECO:0000313" key="3">
    <source>
        <dbReference type="Proteomes" id="UP000298787"/>
    </source>
</evidence>
<sequence>MKWALVTQPESMKRASEGTRHRRPSLYGPNGCLSSRPRPQASEGRDRSGVVESSQCCAYPAATLHRESSVLARGEVVNLEPVKLQLLQFDGDTPSLSPQQIFHLRGREDEARVQHRSILKPTAGSDDSLRLEFGDGGDGDLLSGMRPAF</sequence>
<dbReference type="Proteomes" id="UP000298787">
    <property type="component" value="Chromosome 1"/>
</dbReference>